<evidence type="ECO:0000313" key="3">
    <source>
        <dbReference type="Proteomes" id="UP001633002"/>
    </source>
</evidence>
<reference evidence="2 3" key="1">
    <citation type="submission" date="2024-09" db="EMBL/GenBank/DDBJ databases">
        <title>Chromosome-scale assembly of Riccia sorocarpa.</title>
        <authorList>
            <person name="Paukszto L."/>
        </authorList>
    </citation>
    <scope>NUCLEOTIDE SEQUENCE [LARGE SCALE GENOMIC DNA]</scope>
    <source>
        <strain evidence="2">LP-2024</strain>
        <tissue evidence="2">Aerial parts of the thallus</tissue>
    </source>
</reference>
<feature type="region of interest" description="Disordered" evidence="1">
    <location>
        <begin position="57"/>
        <end position="137"/>
    </location>
</feature>
<keyword evidence="3" id="KW-1185">Reference proteome</keyword>
<evidence type="ECO:0000256" key="1">
    <source>
        <dbReference type="SAM" id="MobiDB-lite"/>
    </source>
</evidence>
<feature type="region of interest" description="Disordered" evidence="1">
    <location>
        <begin position="386"/>
        <end position="411"/>
    </location>
</feature>
<feature type="compositionally biased region" description="Basic residues" evidence="1">
    <location>
        <begin position="60"/>
        <end position="72"/>
    </location>
</feature>
<dbReference type="AlphaFoldDB" id="A0ABD3HWB6"/>
<evidence type="ECO:0000313" key="2">
    <source>
        <dbReference type="EMBL" id="KAL3695743.1"/>
    </source>
</evidence>
<proteinExistence type="predicted"/>
<accession>A0ABD3HWB6</accession>
<gene>
    <name evidence="2" type="ORF">R1sor_009819</name>
</gene>
<dbReference type="EMBL" id="JBJQOH010000002">
    <property type="protein sequence ID" value="KAL3695743.1"/>
    <property type="molecule type" value="Genomic_DNA"/>
</dbReference>
<name>A0ABD3HWB6_9MARC</name>
<comment type="caution">
    <text evidence="2">The sequence shown here is derived from an EMBL/GenBank/DDBJ whole genome shotgun (WGS) entry which is preliminary data.</text>
</comment>
<dbReference type="Proteomes" id="UP001633002">
    <property type="component" value="Unassembled WGS sequence"/>
</dbReference>
<feature type="compositionally biased region" description="Polar residues" evidence="1">
    <location>
        <begin position="392"/>
        <end position="411"/>
    </location>
</feature>
<protein>
    <submittedName>
        <fullName evidence="2">Uncharacterized protein</fullName>
    </submittedName>
</protein>
<organism evidence="2 3">
    <name type="scientific">Riccia sorocarpa</name>
    <dbReference type="NCBI Taxonomy" id="122646"/>
    <lineage>
        <taxon>Eukaryota</taxon>
        <taxon>Viridiplantae</taxon>
        <taxon>Streptophyta</taxon>
        <taxon>Embryophyta</taxon>
        <taxon>Marchantiophyta</taxon>
        <taxon>Marchantiopsida</taxon>
        <taxon>Marchantiidae</taxon>
        <taxon>Marchantiales</taxon>
        <taxon>Ricciaceae</taxon>
        <taxon>Riccia</taxon>
    </lineage>
</organism>
<feature type="compositionally biased region" description="Basic and acidic residues" evidence="1">
    <location>
        <begin position="84"/>
        <end position="123"/>
    </location>
</feature>
<sequence length="411" mass="46525">MLIARFHPALRYTTVAQESYGGDIASVIFFCTDEVYDGCIQKKLFRFPWEFHRKETPAKNVKKPKTKPKKKNSQSIAEDSETEESLREESKSEKSKDDASPKDKESDEEVEKSSEGSSGREEEQSLIPHAIDSTPEIDRVEANTDTIPYEEHLTNTTSLFFNLTKRKYIHFGFDTIQPTAKKQIISSDEDSPAPVLFDTLNTDEDTEVTPTKTSASVMMSSVTEARDVMRRLEEESLGDYTRMLCEVLQGCKKELSVQKGLGGLRRELGTTRQELHTLKKTSVTSAKSLKVQLEDAKRETNRSLKSILDAAKNQPDVQSERHACYRRVADRVVVNYQALASTLDVNLDELRELVDPGWTKRTSSSEETRSYVRAVNDISQEIQEEMGKQTLEAATQSKVQSRNSQDAWTSN</sequence>